<evidence type="ECO:0000256" key="1">
    <source>
        <dbReference type="SAM" id="Phobius"/>
    </source>
</evidence>
<protein>
    <recommendedName>
        <fullName evidence="4">Phospholipase D-like protein</fullName>
    </recommendedName>
</protein>
<feature type="transmembrane region" description="Helical" evidence="1">
    <location>
        <begin position="32"/>
        <end position="55"/>
    </location>
</feature>
<keyword evidence="3" id="KW-1185">Reference proteome</keyword>
<accession>A0ABU1XIW4</accession>
<proteinExistence type="predicted"/>
<evidence type="ECO:0008006" key="4">
    <source>
        <dbReference type="Google" id="ProtNLM"/>
    </source>
</evidence>
<sequence length="96" mass="10029">MGMASGSWHVLAAAGLSDCAQANVCGDDMGLFLLGFVAVVLVGPVFVLLSLAATLDIIGRPTGVRRGMAWTAIVWLIPIAGALFWWSAADRRARSA</sequence>
<comment type="caution">
    <text evidence="2">The sequence shown here is derived from an EMBL/GenBank/DDBJ whole genome shotgun (WGS) entry which is preliminary data.</text>
</comment>
<gene>
    <name evidence="2" type="ORF">J2W56_004236</name>
</gene>
<dbReference type="EMBL" id="JAVDWW010000006">
    <property type="protein sequence ID" value="MDR7170485.1"/>
    <property type="molecule type" value="Genomic_DNA"/>
</dbReference>
<organism evidence="2 3">
    <name type="scientific">Nocardia kruczakiae</name>
    <dbReference type="NCBI Taxonomy" id="261477"/>
    <lineage>
        <taxon>Bacteria</taxon>
        <taxon>Bacillati</taxon>
        <taxon>Actinomycetota</taxon>
        <taxon>Actinomycetes</taxon>
        <taxon>Mycobacteriales</taxon>
        <taxon>Nocardiaceae</taxon>
        <taxon>Nocardia</taxon>
    </lineage>
</organism>
<evidence type="ECO:0000313" key="2">
    <source>
        <dbReference type="EMBL" id="MDR7170485.1"/>
    </source>
</evidence>
<keyword evidence="1" id="KW-1133">Transmembrane helix</keyword>
<name>A0ABU1XIW4_9NOCA</name>
<evidence type="ECO:0000313" key="3">
    <source>
        <dbReference type="Proteomes" id="UP001251217"/>
    </source>
</evidence>
<feature type="transmembrane region" description="Helical" evidence="1">
    <location>
        <begin position="67"/>
        <end position="88"/>
    </location>
</feature>
<keyword evidence="1" id="KW-0812">Transmembrane</keyword>
<dbReference type="Proteomes" id="UP001251217">
    <property type="component" value="Unassembled WGS sequence"/>
</dbReference>
<reference evidence="2 3" key="1">
    <citation type="submission" date="2023-07" db="EMBL/GenBank/DDBJ databases">
        <title>Sorghum-associated microbial communities from plants grown in Nebraska, USA.</title>
        <authorList>
            <person name="Schachtman D."/>
        </authorList>
    </citation>
    <scope>NUCLEOTIDE SEQUENCE [LARGE SCALE GENOMIC DNA]</scope>
    <source>
        <strain evidence="2 3">4272</strain>
    </source>
</reference>
<keyword evidence="1" id="KW-0472">Membrane</keyword>